<dbReference type="PATRIC" id="fig|1324957.4.peg.2411"/>
<accession>V4HIX6</accession>
<dbReference type="InterPro" id="IPR055950">
    <property type="entry name" value="DUF7528"/>
</dbReference>
<dbReference type="AlphaFoldDB" id="V4HIX6"/>
<keyword evidence="2" id="KW-1185">Reference proteome</keyword>
<dbReference type="Pfam" id="PF24372">
    <property type="entry name" value="DUF7528"/>
    <property type="match status" value="1"/>
</dbReference>
<dbReference type="eggNOG" id="arCOG09271">
    <property type="taxonomic scope" value="Archaea"/>
</dbReference>
<dbReference type="Proteomes" id="UP000017840">
    <property type="component" value="Unassembled WGS sequence"/>
</dbReference>
<evidence type="ECO:0000313" key="1">
    <source>
        <dbReference type="EMBL" id="ESP87854.1"/>
    </source>
</evidence>
<organism evidence="1 2">
    <name type="scientific">Candidatus Halobonum tyrrellensis G22</name>
    <dbReference type="NCBI Taxonomy" id="1324957"/>
    <lineage>
        <taxon>Archaea</taxon>
        <taxon>Methanobacteriati</taxon>
        <taxon>Methanobacteriota</taxon>
        <taxon>Stenosarchaea group</taxon>
        <taxon>Halobacteria</taxon>
        <taxon>Halobacteriales</taxon>
        <taxon>Haloferacaceae</taxon>
        <taxon>Candidatus Halobonum</taxon>
    </lineage>
</organism>
<proteinExistence type="predicted"/>
<dbReference type="EMBL" id="ASGZ01000040">
    <property type="protein sequence ID" value="ESP87854.1"/>
    <property type="molecule type" value="Genomic_DNA"/>
</dbReference>
<sequence>MSTDDDAILIDVDGDTHELSRAAAADLQTALGDALTERREFFRTAGEYRADGSYVVSRKAADSAGNAKVFASFDEVRRLYDRLPASFAAEDVGRTGLTGSRRHMLIRHFAEHPAFDCSIARRNPLRAEKSNDREEGRADRTA</sequence>
<reference evidence="1 2" key="1">
    <citation type="journal article" date="2013" name="Genome Announc.">
        <title>Draft Genome Sequence of 'Candidatus Halobonum tyrrellensis' Strain G22, Isolated from the Hypersaline Waters of Lake Tyrrell, Australia.</title>
        <authorList>
            <person name="Ugalde J.A."/>
            <person name="Narasingarao P."/>
            <person name="Kuo S."/>
            <person name="Podell S."/>
            <person name="Allen E.E."/>
        </authorList>
    </citation>
    <scope>NUCLEOTIDE SEQUENCE [LARGE SCALE GENOMIC DNA]</scope>
    <source>
        <strain evidence="1 2">G22</strain>
    </source>
</reference>
<protein>
    <submittedName>
        <fullName evidence="1">Uncharacterized protein</fullName>
    </submittedName>
</protein>
<gene>
    <name evidence="1" type="ORF">K933_11866</name>
</gene>
<name>V4HIX6_9EURY</name>
<comment type="caution">
    <text evidence="1">The sequence shown here is derived from an EMBL/GenBank/DDBJ whole genome shotgun (WGS) entry which is preliminary data.</text>
</comment>
<evidence type="ECO:0000313" key="2">
    <source>
        <dbReference type="Proteomes" id="UP000017840"/>
    </source>
</evidence>